<dbReference type="InterPro" id="IPR015807">
    <property type="entry name" value="His-tRNA-ligase"/>
</dbReference>
<proteinExistence type="inferred from homology"/>
<feature type="domain" description="Aminoacyl-transfer RNA synthetases class-II family profile" evidence="11">
    <location>
        <begin position="1"/>
        <end position="324"/>
    </location>
</feature>
<gene>
    <name evidence="9" type="primary">hisS</name>
    <name evidence="12" type="ORF">H8E23_12710</name>
</gene>
<feature type="binding site" evidence="10">
    <location>
        <position position="125"/>
    </location>
    <ligand>
        <name>L-histidine</name>
        <dbReference type="ChEBI" id="CHEBI:57595"/>
    </ligand>
</feature>
<dbReference type="PANTHER" id="PTHR43707:SF1">
    <property type="entry name" value="HISTIDINE--TRNA LIGASE, MITOCHONDRIAL-RELATED"/>
    <property type="match status" value="1"/>
</dbReference>
<dbReference type="InterPro" id="IPR004154">
    <property type="entry name" value="Anticodon-bd"/>
</dbReference>
<feature type="binding site" evidence="10">
    <location>
        <begin position="80"/>
        <end position="82"/>
    </location>
    <ligand>
        <name>L-histidine</name>
        <dbReference type="ChEBI" id="CHEBI:57595"/>
    </ligand>
</feature>
<evidence type="ECO:0000256" key="5">
    <source>
        <dbReference type="ARBA" id="ARBA00022840"/>
    </source>
</evidence>
<comment type="subunit">
    <text evidence="2 9">Homodimer.</text>
</comment>
<organism evidence="12 13">
    <name type="scientific">Candidatus Desulfatibia profunda</name>
    <dbReference type="NCBI Taxonomy" id="2841695"/>
    <lineage>
        <taxon>Bacteria</taxon>
        <taxon>Pseudomonadati</taxon>
        <taxon>Thermodesulfobacteriota</taxon>
        <taxon>Desulfobacteria</taxon>
        <taxon>Desulfobacterales</taxon>
        <taxon>Desulfobacterales incertae sedis</taxon>
        <taxon>Candidatus Desulfatibia</taxon>
    </lineage>
</organism>
<dbReference type="GO" id="GO:0004821">
    <property type="term" value="F:histidine-tRNA ligase activity"/>
    <property type="evidence" value="ECO:0007669"/>
    <property type="project" value="UniProtKB-UniRule"/>
</dbReference>
<evidence type="ECO:0000256" key="3">
    <source>
        <dbReference type="ARBA" id="ARBA00022598"/>
    </source>
</evidence>
<dbReference type="InterPro" id="IPR004516">
    <property type="entry name" value="HisRS/HisZ"/>
</dbReference>
<comment type="similarity">
    <text evidence="1 9">Belongs to the class-II aminoacyl-tRNA synthetase family.</text>
</comment>
<feature type="binding site" evidence="10">
    <location>
        <position position="111"/>
    </location>
    <ligand>
        <name>L-histidine</name>
        <dbReference type="ChEBI" id="CHEBI:57595"/>
    </ligand>
</feature>
<evidence type="ECO:0000256" key="7">
    <source>
        <dbReference type="ARBA" id="ARBA00023146"/>
    </source>
</evidence>
<dbReference type="NCBIfam" id="TIGR00442">
    <property type="entry name" value="hisS"/>
    <property type="match status" value="1"/>
</dbReference>
<evidence type="ECO:0000256" key="9">
    <source>
        <dbReference type="HAMAP-Rule" id="MF_00127"/>
    </source>
</evidence>
<comment type="caution">
    <text evidence="12">The sequence shown here is derived from an EMBL/GenBank/DDBJ whole genome shotgun (WGS) entry which is preliminary data.</text>
</comment>
<evidence type="ECO:0000256" key="6">
    <source>
        <dbReference type="ARBA" id="ARBA00022917"/>
    </source>
</evidence>
<sequence>MIQLIRGFKDILPGEVERWQQIEKTAVALFEDFGFKEIRIPVMERTELFARSIGEDTDIVEKEMYTFPDRKGELLTLRPEATASIVRSYIQHKLYAQDPVRKFYTIGPMFRRERPQKGRYRQFYQINAEVFGIASALMDAQLIFMLMTLFSRLAVVDVEPYINSLGCPLCRPNFKTALGDFLESKAGDLCSDCTKRHQRNPLRVLDCKVPACREAMTDTPSILEFLCPECDRQFEILKNALEKLNISYVIDKRLVRGLDYYSRATFEIKTGLLGAQDAVAGGGRYDGLVKALGGPDLPATGFAVGFDRLAELTAPKAADSARQPDIFIAALGETSRSLAFEWTCALGLAGIKVEMDMSDKSLKSQMKRADRLFAKHVLIAGETELEQGAVILRNMATKTQVTIAIENLVDNVKKELAK</sequence>
<reference evidence="12 13" key="1">
    <citation type="submission" date="2020-08" db="EMBL/GenBank/DDBJ databases">
        <title>Bridging the membrane lipid divide: bacteria of the FCB group superphylum have the potential to synthesize archaeal ether lipids.</title>
        <authorList>
            <person name="Villanueva L."/>
            <person name="Von Meijenfeldt F.A.B."/>
            <person name="Westbye A.B."/>
            <person name="Yadav S."/>
            <person name="Hopmans E.C."/>
            <person name="Dutilh B.E."/>
            <person name="Sinninghe Damste J.S."/>
        </authorList>
    </citation>
    <scope>NUCLEOTIDE SEQUENCE [LARGE SCALE GENOMIC DNA]</scope>
    <source>
        <strain evidence="12">NIOZ-UU30</strain>
    </source>
</reference>
<accession>A0A8J6NS48</accession>
<dbReference type="PANTHER" id="PTHR43707">
    <property type="entry name" value="HISTIDYL-TRNA SYNTHETASE"/>
    <property type="match status" value="1"/>
</dbReference>
<evidence type="ECO:0000259" key="11">
    <source>
        <dbReference type="PROSITE" id="PS50862"/>
    </source>
</evidence>
<protein>
    <recommendedName>
        <fullName evidence="9">Histidine--tRNA ligase</fullName>
        <ecNumber evidence="9">6.1.1.21</ecNumber>
    </recommendedName>
    <alternativeName>
        <fullName evidence="9">Histidyl-tRNA synthetase</fullName>
        <shortName evidence="9">HisRS</shortName>
    </alternativeName>
</protein>
<dbReference type="InterPro" id="IPR036621">
    <property type="entry name" value="Anticodon-bd_dom_sf"/>
</dbReference>
<keyword evidence="5 9" id="KW-0067">ATP-binding</keyword>
<dbReference type="InterPro" id="IPR006195">
    <property type="entry name" value="aa-tRNA-synth_II"/>
</dbReference>
<dbReference type="PROSITE" id="PS50862">
    <property type="entry name" value="AA_TRNA_LIGASE_II"/>
    <property type="match status" value="1"/>
</dbReference>
<dbReference type="HAMAP" id="MF_00127">
    <property type="entry name" value="His_tRNA_synth"/>
    <property type="match status" value="1"/>
</dbReference>
<keyword evidence="4 9" id="KW-0547">Nucleotide-binding</keyword>
<dbReference type="SUPFAM" id="SSF55681">
    <property type="entry name" value="Class II aaRS and biotin synthetases"/>
    <property type="match status" value="1"/>
</dbReference>
<comment type="subcellular location">
    <subcellularLocation>
        <location evidence="9">Cytoplasm</location>
    </subcellularLocation>
</comment>
<dbReference type="Gene3D" id="3.30.930.10">
    <property type="entry name" value="Bira Bifunctional Protein, Domain 2"/>
    <property type="match status" value="1"/>
</dbReference>
<dbReference type="Pfam" id="PF03129">
    <property type="entry name" value="HGTP_anticodon"/>
    <property type="match status" value="1"/>
</dbReference>
<dbReference type="Proteomes" id="UP000603434">
    <property type="component" value="Unassembled WGS sequence"/>
</dbReference>
<keyword evidence="7 9" id="KW-0030">Aminoacyl-tRNA synthetase</keyword>
<evidence type="ECO:0000256" key="1">
    <source>
        <dbReference type="ARBA" id="ARBA00008226"/>
    </source>
</evidence>
<dbReference type="InterPro" id="IPR045864">
    <property type="entry name" value="aa-tRNA-synth_II/BPL/LPL"/>
</dbReference>
<keyword evidence="9" id="KW-0963">Cytoplasm</keyword>
<dbReference type="GO" id="GO:0005737">
    <property type="term" value="C:cytoplasm"/>
    <property type="evidence" value="ECO:0007669"/>
    <property type="project" value="UniProtKB-SubCell"/>
</dbReference>
<comment type="catalytic activity">
    <reaction evidence="8 9">
        <text>tRNA(His) + L-histidine + ATP = L-histidyl-tRNA(His) + AMP + diphosphate + H(+)</text>
        <dbReference type="Rhea" id="RHEA:17313"/>
        <dbReference type="Rhea" id="RHEA-COMP:9665"/>
        <dbReference type="Rhea" id="RHEA-COMP:9689"/>
        <dbReference type="ChEBI" id="CHEBI:15378"/>
        <dbReference type="ChEBI" id="CHEBI:30616"/>
        <dbReference type="ChEBI" id="CHEBI:33019"/>
        <dbReference type="ChEBI" id="CHEBI:57595"/>
        <dbReference type="ChEBI" id="CHEBI:78442"/>
        <dbReference type="ChEBI" id="CHEBI:78527"/>
        <dbReference type="ChEBI" id="CHEBI:456215"/>
        <dbReference type="EC" id="6.1.1.21"/>
    </reaction>
</comment>
<evidence type="ECO:0000256" key="10">
    <source>
        <dbReference type="PIRSR" id="PIRSR001549-1"/>
    </source>
</evidence>
<dbReference type="AlphaFoldDB" id="A0A8J6NS48"/>
<dbReference type="Pfam" id="PF13393">
    <property type="entry name" value="tRNA-synt_His"/>
    <property type="match status" value="1"/>
</dbReference>
<feature type="binding site" evidence="10">
    <location>
        <begin position="260"/>
        <end position="261"/>
    </location>
    <ligand>
        <name>L-histidine</name>
        <dbReference type="ChEBI" id="CHEBI:57595"/>
    </ligand>
</feature>
<keyword evidence="3 9" id="KW-0436">Ligase</keyword>
<dbReference type="SUPFAM" id="SSF52954">
    <property type="entry name" value="Class II aaRS ABD-related"/>
    <property type="match status" value="1"/>
</dbReference>
<evidence type="ECO:0000313" key="12">
    <source>
        <dbReference type="EMBL" id="MBC8362246.1"/>
    </source>
</evidence>
<name>A0A8J6NS48_9BACT</name>
<evidence type="ECO:0000256" key="8">
    <source>
        <dbReference type="ARBA" id="ARBA00047639"/>
    </source>
</evidence>
<dbReference type="GO" id="GO:0005524">
    <property type="term" value="F:ATP binding"/>
    <property type="evidence" value="ECO:0007669"/>
    <property type="project" value="UniProtKB-UniRule"/>
</dbReference>
<evidence type="ECO:0000313" key="13">
    <source>
        <dbReference type="Proteomes" id="UP000603434"/>
    </source>
</evidence>
<dbReference type="Gene3D" id="3.40.50.800">
    <property type="entry name" value="Anticodon-binding domain"/>
    <property type="match status" value="1"/>
</dbReference>
<dbReference type="EMBL" id="JACNJH010000177">
    <property type="protein sequence ID" value="MBC8362246.1"/>
    <property type="molecule type" value="Genomic_DNA"/>
</dbReference>
<dbReference type="CDD" id="cd00859">
    <property type="entry name" value="HisRS_anticodon"/>
    <property type="match status" value="1"/>
</dbReference>
<dbReference type="CDD" id="cd00773">
    <property type="entry name" value="HisRS-like_core"/>
    <property type="match status" value="1"/>
</dbReference>
<dbReference type="InterPro" id="IPR033656">
    <property type="entry name" value="HisRS_anticodon"/>
</dbReference>
<dbReference type="InterPro" id="IPR041715">
    <property type="entry name" value="HisRS-like_core"/>
</dbReference>
<evidence type="ECO:0000256" key="2">
    <source>
        <dbReference type="ARBA" id="ARBA00011738"/>
    </source>
</evidence>
<dbReference type="PIRSF" id="PIRSF001549">
    <property type="entry name" value="His-tRNA_synth"/>
    <property type="match status" value="1"/>
</dbReference>
<dbReference type="GO" id="GO:0006427">
    <property type="term" value="P:histidyl-tRNA aminoacylation"/>
    <property type="evidence" value="ECO:0007669"/>
    <property type="project" value="UniProtKB-UniRule"/>
</dbReference>
<dbReference type="EC" id="6.1.1.21" evidence="9"/>
<feature type="binding site" evidence="10">
    <location>
        <position position="256"/>
    </location>
    <ligand>
        <name>L-histidine</name>
        <dbReference type="ChEBI" id="CHEBI:57595"/>
    </ligand>
</feature>
<feature type="binding site" evidence="10">
    <location>
        <position position="129"/>
    </location>
    <ligand>
        <name>L-histidine</name>
        <dbReference type="ChEBI" id="CHEBI:57595"/>
    </ligand>
</feature>
<keyword evidence="6 9" id="KW-0648">Protein biosynthesis</keyword>
<evidence type="ECO:0000256" key="4">
    <source>
        <dbReference type="ARBA" id="ARBA00022741"/>
    </source>
</evidence>